<protein>
    <submittedName>
        <fullName evidence="5">LytTR family two component transcriptional regulator</fullName>
    </submittedName>
</protein>
<dbReference type="InterPro" id="IPR046947">
    <property type="entry name" value="LytR-like"/>
</dbReference>
<dbReference type="PROSITE" id="PS50110">
    <property type="entry name" value="RESPONSE_REGULATORY"/>
    <property type="match status" value="1"/>
</dbReference>
<evidence type="ECO:0000259" key="2">
    <source>
        <dbReference type="PROSITE" id="PS50110"/>
    </source>
</evidence>
<feature type="domain" description="Response regulatory" evidence="2">
    <location>
        <begin position="2"/>
        <end position="115"/>
    </location>
</feature>
<evidence type="ECO:0000313" key="7">
    <source>
        <dbReference type="Proteomes" id="UP000321392"/>
    </source>
</evidence>
<dbReference type="EMBL" id="VLKX01000016">
    <property type="protein sequence ID" value="TWI44627.1"/>
    <property type="molecule type" value="Genomic_DNA"/>
</dbReference>
<keyword evidence="6" id="KW-1185">Reference proteome</keyword>
<name>A0A562PJN0_9FLAO</name>
<dbReference type="Proteomes" id="UP000321392">
    <property type="component" value="Unassembled WGS sequence"/>
</dbReference>
<dbReference type="Gene3D" id="2.40.50.1020">
    <property type="entry name" value="LytTr DNA-binding domain"/>
    <property type="match status" value="1"/>
</dbReference>
<dbReference type="Pfam" id="PF04397">
    <property type="entry name" value="LytTR"/>
    <property type="match status" value="1"/>
</dbReference>
<dbReference type="SMART" id="SM00850">
    <property type="entry name" value="LytTR"/>
    <property type="match status" value="1"/>
</dbReference>
<dbReference type="PANTHER" id="PTHR37299">
    <property type="entry name" value="TRANSCRIPTIONAL REGULATOR-RELATED"/>
    <property type="match status" value="1"/>
</dbReference>
<dbReference type="SUPFAM" id="SSF52172">
    <property type="entry name" value="CheY-like"/>
    <property type="match status" value="1"/>
</dbReference>
<dbReference type="Pfam" id="PF00072">
    <property type="entry name" value="Response_reg"/>
    <property type="match status" value="1"/>
</dbReference>
<dbReference type="PROSITE" id="PS50930">
    <property type="entry name" value="HTH_LYTTR"/>
    <property type="match status" value="1"/>
</dbReference>
<dbReference type="AlphaFoldDB" id="A0A562PJN0"/>
<dbReference type="GO" id="GO:0000156">
    <property type="term" value="F:phosphorelay response regulator activity"/>
    <property type="evidence" value="ECO:0007669"/>
    <property type="project" value="InterPro"/>
</dbReference>
<evidence type="ECO:0000256" key="1">
    <source>
        <dbReference type="PROSITE-ProRule" id="PRU00169"/>
    </source>
</evidence>
<dbReference type="InterPro" id="IPR011006">
    <property type="entry name" value="CheY-like_superfamily"/>
</dbReference>
<reference evidence="4 6" key="2">
    <citation type="submission" date="2018-07" db="EMBL/GenBank/DDBJ databases">
        <title>Genomic Encyclopedia of Type Strains, Phase IV (KMG-IV): sequencing the most valuable type-strain genomes for metagenomic binning, comparative biology and taxonomic classification.</title>
        <authorList>
            <person name="Goeker M."/>
        </authorList>
    </citation>
    <scope>NUCLEOTIDE SEQUENCE [LARGE SCALE GENOMIC DNA]</scope>
    <source>
        <strain evidence="4 6">DSM 19728</strain>
    </source>
</reference>
<evidence type="ECO:0000313" key="5">
    <source>
        <dbReference type="EMBL" id="TWI44627.1"/>
    </source>
</evidence>
<dbReference type="RefSeq" id="WP_114755155.1">
    <property type="nucleotide sequence ID" value="NZ_QQBA01000017.1"/>
</dbReference>
<dbReference type="Gene3D" id="3.40.50.2300">
    <property type="match status" value="1"/>
</dbReference>
<dbReference type="OrthoDB" id="2168082at2"/>
<organism evidence="5 7">
    <name type="scientific">Flavobacterium glaciei</name>
    <dbReference type="NCBI Taxonomy" id="386300"/>
    <lineage>
        <taxon>Bacteria</taxon>
        <taxon>Pseudomonadati</taxon>
        <taxon>Bacteroidota</taxon>
        <taxon>Flavobacteriia</taxon>
        <taxon>Flavobacteriales</taxon>
        <taxon>Flavobacteriaceae</taxon>
        <taxon>Flavobacterium</taxon>
    </lineage>
</organism>
<evidence type="ECO:0000313" key="4">
    <source>
        <dbReference type="EMBL" id="RDI50344.1"/>
    </source>
</evidence>
<feature type="modified residue" description="4-aspartylphosphate" evidence="1">
    <location>
        <position position="55"/>
    </location>
</feature>
<evidence type="ECO:0000313" key="6">
    <source>
        <dbReference type="Proteomes" id="UP000254518"/>
    </source>
</evidence>
<keyword evidence="1" id="KW-0597">Phosphoprotein</keyword>
<dbReference type="SMART" id="SM00448">
    <property type="entry name" value="REC"/>
    <property type="match status" value="1"/>
</dbReference>
<dbReference type="EMBL" id="QQBA01000017">
    <property type="protein sequence ID" value="RDI50344.1"/>
    <property type="molecule type" value="Genomic_DNA"/>
</dbReference>
<evidence type="ECO:0000259" key="3">
    <source>
        <dbReference type="PROSITE" id="PS50930"/>
    </source>
</evidence>
<comment type="caution">
    <text evidence="5">The sequence shown here is derived from an EMBL/GenBank/DDBJ whole genome shotgun (WGS) entry which is preliminary data.</text>
</comment>
<feature type="domain" description="HTH LytTR-type" evidence="3">
    <location>
        <begin position="146"/>
        <end position="252"/>
    </location>
</feature>
<dbReference type="Proteomes" id="UP000254518">
    <property type="component" value="Unassembled WGS sequence"/>
</dbReference>
<dbReference type="InterPro" id="IPR007492">
    <property type="entry name" value="LytTR_DNA-bd_dom"/>
</dbReference>
<dbReference type="PANTHER" id="PTHR37299:SF1">
    <property type="entry name" value="STAGE 0 SPORULATION PROTEIN A HOMOLOG"/>
    <property type="match status" value="1"/>
</dbReference>
<gene>
    <name evidence="4" type="ORF">DFR66_1174</name>
    <name evidence="5" type="ORF">IQ02_02516</name>
</gene>
<dbReference type="InterPro" id="IPR001789">
    <property type="entry name" value="Sig_transdc_resp-reg_receiver"/>
</dbReference>
<accession>A0A562PJN0</accession>
<dbReference type="GO" id="GO:0003677">
    <property type="term" value="F:DNA binding"/>
    <property type="evidence" value="ECO:0007669"/>
    <property type="project" value="InterPro"/>
</dbReference>
<proteinExistence type="predicted"/>
<sequence>MKCIIIEDENHNAEIIRNHIHKFDPNITILAQIKSNEELRNWATKKETVDVVFSDIELLDGTVFLSLKDNMISAPIIFTTAYNTFYQEAFDTNGIGYLLKPISYNRFNEAMQKFLNLKKKEENTINWHEMALSLLQREEKKYKERIIIKNNEGMAMLNTYEIAAIVAESGKCVAIDTSGKEHAFKDTLSELIQELNPKVFFQINRGEIININCILKIENYFNDRLSIQLKNYKKRFITSTSSTAEFRRWINQ</sequence>
<reference evidence="5 7" key="1">
    <citation type="journal article" date="2015" name="Stand. Genomic Sci.">
        <title>Genomic Encyclopedia of Bacterial and Archaeal Type Strains, Phase III: the genomes of soil and plant-associated and newly described type strains.</title>
        <authorList>
            <person name="Whitman W.B."/>
            <person name="Woyke T."/>
            <person name="Klenk H.P."/>
            <person name="Zhou Y."/>
            <person name="Lilburn T.G."/>
            <person name="Beck B.J."/>
            <person name="De Vos P."/>
            <person name="Vandamme P."/>
            <person name="Eisen J.A."/>
            <person name="Garrity G."/>
            <person name="Hugenholtz P."/>
            <person name="Kyrpides N.C."/>
        </authorList>
    </citation>
    <scope>NUCLEOTIDE SEQUENCE [LARGE SCALE GENOMIC DNA]</scope>
    <source>
        <strain evidence="5 7">CGMCC 1.5380</strain>
    </source>
</reference>
<reference evidence="5" key="3">
    <citation type="submission" date="2019-07" db="EMBL/GenBank/DDBJ databases">
        <authorList>
            <person name="Whitman W."/>
            <person name="Huntemann M."/>
            <person name="Clum A."/>
            <person name="Pillay M."/>
            <person name="Palaniappan K."/>
            <person name="Varghese N."/>
            <person name="Mikhailova N."/>
            <person name="Stamatis D."/>
            <person name="Reddy T."/>
            <person name="Daum C."/>
            <person name="Shapiro N."/>
            <person name="Ivanova N."/>
            <person name="Kyrpides N."/>
            <person name="Woyke T."/>
        </authorList>
    </citation>
    <scope>NUCLEOTIDE SEQUENCE</scope>
    <source>
        <strain evidence="5">CGMCC 1.5380</strain>
    </source>
</reference>